<dbReference type="PANTHER" id="PTHR30589">
    <property type="entry name" value="PROLIPOPROTEIN DIACYLGLYCERYL TRANSFERASE"/>
    <property type="match status" value="1"/>
</dbReference>
<keyword evidence="3 6" id="KW-0812">Transmembrane</keyword>
<keyword evidence="4 6" id="KW-1133">Transmembrane helix</keyword>
<evidence type="ECO:0000256" key="3">
    <source>
        <dbReference type="ARBA" id="ARBA00022692"/>
    </source>
</evidence>
<feature type="transmembrane region" description="Helical" evidence="6">
    <location>
        <begin position="193"/>
        <end position="211"/>
    </location>
</feature>
<evidence type="ECO:0000256" key="6">
    <source>
        <dbReference type="SAM" id="Phobius"/>
    </source>
</evidence>
<evidence type="ECO:0000256" key="5">
    <source>
        <dbReference type="ARBA" id="ARBA00023136"/>
    </source>
</evidence>
<name>A0A0F9AGU7_9ZZZZ</name>
<evidence type="ECO:0000313" key="7">
    <source>
        <dbReference type="EMBL" id="KKL08650.1"/>
    </source>
</evidence>
<evidence type="ECO:0000256" key="4">
    <source>
        <dbReference type="ARBA" id="ARBA00022989"/>
    </source>
</evidence>
<keyword evidence="1" id="KW-1003">Cell membrane</keyword>
<keyword evidence="2" id="KW-0808">Transferase</keyword>
<accession>A0A0F9AGU7</accession>
<comment type="caution">
    <text evidence="7">The sequence shown here is derived from an EMBL/GenBank/DDBJ whole genome shotgun (WGS) entry which is preliminary data.</text>
</comment>
<dbReference type="GO" id="GO:0005886">
    <property type="term" value="C:plasma membrane"/>
    <property type="evidence" value="ECO:0007669"/>
    <property type="project" value="InterPro"/>
</dbReference>
<feature type="transmembrane region" description="Helical" evidence="6">
    <location>
        <begin position="31"/>
        <end position="58"/>
    </location>
</feature>
<dbReference type="InterPro" id="IPR001640">
    <property type="entry name" value="Lgt"/>
</dbReference>
<feature type="transmembrane region" description="Helical" evidence="6">
    <location>
        <begin position="286"/>
        <end position="308"/>
    </location>
</feature>
<dbReference type="EMBL" id="LAZR01042797">
    <property type="protein sequence ID" value="KKL08650.1"/>
    <property type="molecule type" value="Genomic_DNA"/>
</dbReference>
<reference evidence="7" key="1">
    <citation type="journal article" date="2015" name="Nature">
        <title>Complex archaea that bridge the gap between prokaryotes and eukaryotes.</title>
        <authorList>
            <person name="Spang A."/>
            <person name="Saw J.H."/>
            <person name="Jorgensen S.L."/>
            <person name="Zaremba-Niedzwiedzka K."/>
            <person name="Martijn J."/>
            <person name="Lind A.E."/>
            <person name="van Eijk R."/>
            <person name="Schleper C."/>
            <person name="Guy L."/>
            <person name="Ettema T.J."/>
        </authorList>
    </citation>
    <scope>NUCLEOTIDE SEQUENCE</scope>
</reference>
<gene>
    <name evidence="7" type="ORF">LCGC14_2573730</name>
</gene>
<dbReference type="Pfam" id="PF01790">
    <property type="entry name" value="LGT"/>
    <property type="match status" value="1"/>
</dbReference>
<proteinExistence type="predicted"/>
<feature type="transmembrane region" description="Helical" evidence="6">
    <location>
        <begin position="105"/>
        <end position="124"/>
    </location>
</feature>
<dbReference type="GO" id="GO:0008961">
    <property type="term" value="F:phosphatidylglycerol-prolipoprotein diacylglyceryl transferase activity"/>
    <property type="evidence" value="ECO:0007669"/>
    <property type="project" value="InterPro"/>
</dbReference>
<keyword evidence="5 6" id="KW-0472">Membrane</keyword>
<evidence type="ECO:0000256" key="2">
    <source>
        <dbReference type="ARBA" id="ARBA00022679"/>
    </source>
</evidence>
<feature type="transmembrane region" description="Helical" evidence="6">
    <location>
        <begin position="254"/>
        <end position="274"/>
    </location>
</feature>
<feature type="transmembrane region" description="Helical" evidence="6">
    <location>
        <begin position="65"/>
        <end position="85"/>
    </location>
</feature>
<sequence>MAASESTAALPLRDTLHSLANWTVLFQVGDYIFVTFGLFAAVGAFLGGLWASALLLGLGLPLIDVTLLLAAIIVGHIVLARAFLLPWRLRSLLQRPGEVLRTVEFASWGGFIAIALGLALYAVLSGRSLLALIDAAALGGTLAHVAGRIGCLTLGCCFGRPSASPLAVCYDNPLAKAARTAGLRGIPIHPVPLYEALFLLGLFLLLNVIALTGSREGVPAAVYLITYGSGRFLLEFLRYNPADDYIGPLPRNQWLSLLQAGAGVALLVALGTASGPASPSIAEAEAQTLLLIPLLAVCAALVFVAYSLHRGSIGRW</sequence>
<organism evidence="7">
    <name type="scientific">marine sediment metagenome</name>
    <dbReference type="NCBI Taxonomy" id="412755"/>
    <lineage>
        <taxon>unclassified sequences</taxon>
        <taxon>metagenomes</taxon>
        <taxon>ecological metagenomes</taxon>
    </lineage>
</organism>
<dbReference type="AlphaFoldDB" id="A0A0F9AGU7"/>
<protein>
    <recommendedName>
        <fullName evidence="8">Prolipoprotein diacylglyceryl transferase</fullName>
    </recommendedName>
</protein>
<evidence type="ECO:0008006" key="8">
    <source>
        <dbReference type="Google" id="ProtNLM"/>
    </source>
</evidence>
<evidence type="ECO:0000256" key="1">
    <source>
        <dbReference type="ARBA" id="ARBA00022475"/>
    </source>
</evidence>
<dbReference type="PANTHER" id="PTHR30589:SF0">
    <property type="entry name" value="PHOSPHATIDYLGLYCEROL--PROLIPOPROTEIN DIACYLGLYCERYL TRANSFERASE"/>
    <property type="match status" value="1"/>
</dbReference>
<dbReference type="GO" id="GO:0042158">
    <property type="term" value="P:lipoprotein biosynthetic process"/>
    <property type="evidence" value="ECO:0007669"/>
    <property type="project" value="InterPro"/>
</dbReference>